<name>A0ABU6K0A8_9RHOO</name>
<evidence type="ECO:0000313" key="8">
    <source>
        <dbReference type="EMBL" id="MEC5385368.1"/>
    </source>
</evidence>
<dbReference type="GO" id="GO:0000906">
    <property type="term" value="F:6,7-dimethyl-8-ribityllumazine synthase activity"/>
    <property type="evidence" value="ECO:0007669"/>
    <property type="project" value="UniProtKB-EC"/>
</dbReference>
<feature type="binding site" evidence="7">
    <location>
        <begin position="91"/>
        <end position="92"/>
    </location>
    <ligand>
        <name>(2S)-2-hydroxy-3-oxobutyl phosphate</name>
        <dbReference type="ChEBI" id="CHEBI:58830"/>
    </ligand>
</feature>
<dbReference type="InterPro" id="IPR034964">
    <property type="entry name" value="LS"/>
</dbReference>
<dbReference type="HAMAP" id="MF_00178">
    <property type="entry name" value="Lumazine_synth"/>
    <property type="match status" value="1"/>
</dbReference>
<feature type="binding site" evidence="7">
    <location>
        <position position="133"/>
    </location>
    <ligand>
        <name>(2S)-2-hydroxy-3-oxobutyl phosphate</name>
        <dbReference type="ChEBI" id="CHEBI:58830"/>
    </ligand>
</feature>
<protein>
    <recommendedName>
        <fullName evidence="3 7">6,7-dimethyl-8-ribityllumazine synthase</fullName>
        <shortName evidence="7">DMRL synthase</shortName>
        <shortName evidence="7">LS</shortName>
        <shortName evidence="7">Lumazine synthase</shortName>
        <ecNumber evidence="3 7">2.5.1.78</ecNumber>
    </recommendedName>
</protein>
<sequence length="157" mass="16803">MSRFEHVPEIAPRLDGKSLRVGIVLARFNVEVGENLLSGCVTELLTQGVAPEHMVVVTVPGALELPLTLQAMARTGRYDALVALGAVIRGDTYHFEVVSNEMAAGITRVTLDTNVPIANGVLTTEDDDQAAARMHIKGQECAVVAIEMANLLKVLQS</sequence>
<dbReference type="EC" id="2.5.1.78" evidence="3 7"/>
<dbReference type="CDD" id="cd09209">
    <property type="entry name" value="Lumazine_synthase-I"/>
    <property type="match status" value="1"/>
</dbReference>
<evidence type="ECO:0000256" key="4">
    <source>
        <dbReference type="ARBA" id="ARBA00022619"/>
    </source>
</evidence>
<evidence type="ECO:0000256" key="2">
    <source>
        <dbReference type="ARBA" id="ARBA00007424"/>
    </source>
</evidence>
<comment type="similarity">
    <text evidence="2 7">Belongs to the DMRL synthase family.</text>
</comment>
<feature type="binding site" evidence="7">
    <location>
        <position position="28"/>
    </location>
    <ligand>
        <name>5-amino-6-(D-ribitylamino)uracil</name>
        <dbReference type="ChEBI" id="CHEBI:15934"/>
    </ligand>
</feature>
<dbReference type="PANTHER" id="PTHR21058">
    <property type="entry name" value="6,7-DIMETHYL-8-RIBITYLLUMAZINE SYNTHASE DMRL SYNTHASE LUMAZINE SYNTHASE"/>
    <property type="match status" value="1"/>
</dbReference>
<dbReference type="InterPro" id="IPR002180">
    <property type="entry name" value="LS/RS"/>
</dbReference>
<proteinExistence type="inferred from homology"/>
<dbReference type="SUPFAM" id="SSF52121">
    <property type="entry name" value="Lumazine synthase"/>
    <property type="match status" value="1"/>
</dbReference>
<keyword evidence="5 7" id="KW-0808">Transferase</keyword>
<dbReference type="PANTHER" id="PTHR21058:SF0">
    <property type="entry name" value="6,7-DIMETHYL-8-RIBITYLLUMAZINE SYNTHASE"/>
    <property type="match status" value="1"/>
</dbReference>
<comment type="caution">
    <text evidence="8">The sequence shown here is derived from an EMBL/GenBank/DDBJ whole genome shotgun (WGS) entry which is preliminary data.</text>
</comment>
<dbReference type="Pfam" id="PF00885">
    <property type="entry name" value="DMRL_synthase"/>
    <property type="match status" value="1"/>
</dbReference>
<evidence type="ECO:0000256" key="3">
    <source>
        <dbReference type="ARBA" id="ARBA00012664"/>
    </source>
</evidence>
<gene>
    <name evidence="7 8" type="primary">ribH</name>
    <name evidence="8" type="ORF">VVD49_06510</name>
</gene>
<organism evidence="8 9">
    <name type="scientific">Uliginosibacterium silvisoli</name>
    <dbReference type="NCBI Taxonomy" id="3114758"/>
    <lineage>
        <taxon>Bacteria</taxon>
        <taxon>Pseudomonadati</taxon>
        <taxon>Pseudomonadota</taxon>
        <taxon>Betaproteobacteria</taxon>
        <taxon>Rhodocyclales</taxon>
        <taxon>Zoogloeaceae</taxon>
        <taxon>Uliginosibacterium</taxon>
    </lineage>
</organism>
<feature type="binding site" evidence="7">
    <location>
        <begin position="62"/>
        <end position="64"/>
    </location>
    <ligand>
        <name>5-amino-6-(D-ribitylamino)uracil</name>
        <dbReference type="ChEBI" id="CHEBI:15934"/>
    </ligand>
</feature>
<feature type="binding site" evidence="7">
    <location>
        <position position="119"/>
    </location>
    <ligand>
        <name>5-amino-6-(D-ribitylamino)uracil</name>
        <dbReference type="ChEBI" id="CHEBI:15934"/>
    </ligand>
</feature>
<comment type="function">
    <text evidence="7">Catalyzes the formation of 6,7-dimethyl-8-ribityllumazine by condensation of 5-amino-6-(D-ribitylamino)uracil with 3,4-dihydroxy-2-butanone 4-phosphate. This is the penultimate step in the biosynthesis of riboflavin.</text>
</comment>
<dbReference type="Gene3D" id="3.40.50.960">
    <property type="entry name" value="Lumazine/riboflavin synthase"/>
    <property type="match status" value="1"/>
</dbReference>
<evidence type="ECO:0000256" key="5">
    <source>
        <dbReference type="ARBA" id="ARBA00022679"/>
    </source>
</evidence>
<evidence type="ECO:0000256" key="1">
    <source>
        <dbReference type="ARBA" id="ARBA00004917"/>
    </source>
</evidence>
<dbReference type="NCBIfam" id="TIGR00114">
    <property type="entry name" value="lumazine-synth"/>
    <property type="match status" value="1"/>
</dbReference>
<evidence type="ECO:0000256" key="6">
    <source>
        <dbReference type="ARBA" id="ARBA00048785"/>
    </source>
</evidence>
<reference evidence="8 9" key="1">
    <citation type="submission" date="2024-01" db="EMBL/GenBank/DDBJ databases">
        <title>Uliginosibacterium soil sp. nov.</title>
        <authorList>
            <person name="Lv Y."/>
        </authorList>
    </citation>
    <scope>NUCLEOTIDE SEQUENCE [LARGE SCALE GENOMIC DNA]</scope>
    <source>
        <strain evidence="8 9">H3</strain>
    </source>
</reference>
<accession>A0ABU6K0A8</accession>
<comment type="catalytic activity">
    <reaction evidence="6 7">
        <text>(2S)-2-hydroxy-3-oxobutyl phosphate + 5-amino-6-(D-ribitylamino)uracil = 6,7-dimethyl-8-(1-D-ribityl)lumazine + phosphate + 2 H2O + H(+)</text>
        <dbReference type="Rhea" id="RHEA:26152"/>
        <dbReference type="ChEBI" id="CHEBI:15377"/>
        <dbReference type="ChEBI" id="CHEBI:15378"/>
        <dbReference type="ChEBI" id="CHEBI:15934"/>
        <dbReference type="ChEBI" id="CHEBI:43474"/>
        <dbReference type="ChEBI" id="CHEBI:58201"/>
        <dbReference type="ChEBI" id="CHEBI:58830"/>
        <dbReference type="EC" id="2.5.1.78"/>
    </reaction>
</comment>
<evidence type="ECO:0000256" key="7">
    <source>
        <dbReference type="HAMAP-Rule" id="MF_00178"/>
    </source>
</evidence>
<feature type="active site" description="Proton donor" evidence="7">
    <location>
        <position position="94"/>
    </location>
</feature>
<dbReference type="Proteomes" id="UP001331561">
    <property type="component" value="Unassembled WGS sequence"/>
</dbReference>
<feature type="binding site" evidence="7">
    <location>
        <begin position="86"/>
        <end position="88"/>
    </location>
    <ligand>
        <name>5-amino-6-(D-ribitylamino)uracil</name>
        <dbReference type="ChEBI" id="CHEBI:15934"/>
    </ligand>
</feature>
<comment type="pathway">
    <text evidence="1 7">Cofactor biosynthesis; riboflavin biosynthesis; riboflavin from 2-hydroxy-3-oxobutyl phosphate and 5-amino-6-(D-ribitylamino)uracil: step 1/2.</text>
</comment>
<dbReference type="InterPro" id="IPR036467">
    <property type="entry name" value="LS/RS_sf"/>
</dbReference>
<keyword evidence="4 7" id="KW-0686">Riboflavin biosynthesis</keyword>
<evidence type="ECO:0000313" key="9">
    <source>
        <dbReference type="Proteomes" id="UP001331561"/>
    </source>
</evidence>
<dbReference type="RefSeq" id="WP_327598325.1">
    <property type="nucleotide sequence ID" value="NZ_JAYXHS010000001.1"/>
</dbReference>
<keyword evidence="9" id="KW-1185">Reference proteome</keyword>
<dbReference type="EMBL" id="JAYXHS010000001">
    <property type="protein sequence ID" value="MEC5385368.1"/>
    <property type="molecule type" value="Genomic_DNA"/>
</dbReference>